<dbReference type="EnsemblBacteria" id="AAM06897">
    <property type="protein sequence ID" value="AAM06897"/>
    <property type="gene ID" value="MA_3535"/>
</dbReference>
<dbReference type="InParanoid" id="Q8TK81"/>
<dbReference type="Pfam" id="PF04229">
    <property type="entry name" value="GrpB"/>
    <property type="match status" value="1"/>
</dbReference>
<gene>
    <name evidence="1" type="ordered locus">MA_3535</name>
</gene>
<evidence type="ECO:0000313" key="1">
    <source>
        <dbReference type="EMBL" id="AAM06897.1"/>
    </source>
</evidence>
<dbReference type="EMBL" id="AE010299">
    <property type="protein sequence ID" value="AAM06897.1"/>
    <property type="molecule type" value="Genomic_DNA"/>
</dbReference>
<proteinExistence type="predicted"/>
<protein>
    <recommendedName>
        <fullName evidence="3">Glutamate-rich protein grpB</fullName>
    </recommendedName>
</protein>
<dbReference type="PhylomeDB" id="Q8TK81"/>
<sequence>MKYYCFVFRRISMDVKMKGIVRVVPYDPEWKTEFLKIKAMIVDCTGDFITGVEHVGSTAVEGLASKPIIDIDVVIDSYDIFPAVKDRLSEIGFEHKGNLGIEGRESFKRTFIDDFMPYHLYVCPKDGKGYLEHIAFRDYLRNHPEAVKAYGELKTKLAEQFRTDIIGYMDGKHEFLQNILKNVNKE</sequence>
<dbReference type="SUPFAM" id="SSF81301">
    <property type="entry name" value="Nucleotidyltransferase"/>
    <property type="match status" value="1"/>
</dbReference>
<dbReference type="Gene3D" id="3.30.460.10">
    <property type="entry name" value="Beta Polymerase, domain 2"/>
    <property type="match status" value="1"/>
</dbReference>
<dbReference type="KEGG" id="mac:MA_3535"/>
<evidence type="ECO:0000313" key="2">
    <source>
        <dbReference type="Proteomes" id="UP000002487"/>
    </source>
</evidence>
<name>Q8TK81_METAC</name>
<dbReference type="PANTHER" id="PTHR34822:SF1">
    <property type="entry name" value="GRPB FAMILY PROTEIN"/>
    <property type="match status" value="1"/>
</dbReference>
<dbReference type="Proteomes" id="UP000002487">
    <property type="component" value="Chromosome"/>
</dbReference>
<dbReference type="InterPro" id="IPR007344">
    <property type="entry name" value="GrpB/CoaE"/>
</dbReference>
<dbReference type="InterPro" id="IPR043519">
    <property type="entry name" value="NT_sf"/>
</dbReference>
<evidence type="ECO:0008006" key="3">
    <source>
        <dbReference type="Google" id="ProtNLM"/>
    </source>
</evidence>
<dbReference type="PANTHER" id="PTHR34822">
    <property type="entry name" value="GRPB DOMAIN PROTEIN (AFU_ORTHOLOGUE AFUA_1G01530)"/>
    <property type="match status" value="1"/>
</dbReference>
<keyword evidence="2" id="KW-1185">Reference proteome</keyword>
<accession>Q8TK81</accession>
<dbReference type="STRING" id="188937.MA_3535"/>
<dbReference type="HOGENOM" id="CLU_086407_2_1_2"/>
<organism evidence="1 2">
    <name type="scientific">Methanosarcina acetivorans (strain ATCC 35395 / DSM 2834 / JCM 12185 / C2A)</name>
    <dbReference type="NCBI Taxonomy" id="188937"/>
    <lineage>
        <taxon>Archaea</taxon>
        <taxon>Methanobacteriati</taxon>
        <taxon>Methanobacteriota</taxon>
        <taxon>Stenosarchaea group</taxon>
        <taxon>Methanomicrobia</taxon>
        <taxon>Methanosarcinales</taxon>
        <taxon>Methanosarcinaceae</taxon>
        <taxon>Methanosarcina</taxon>
    </lineage>
</organism>
<dbReference type="AlphaFoldDB" id="Q8TK81"/>
<reference evidence="1 2" key="1">
    <citation type="journal article" date="2002" name="Genome Res.">
        <title>The genome of Methanosarcina acetivorans reveals extensive metabolic and physiological diversity.</title>
        <authorList>
            <person name="Galagan J.E."/>
            <person name="Nusbaum C."/>
            <person name="Roy A."/>
            <person name="Endrizzi M.G."/>
            <person name="Macdonald P."/>
            <person name="FitzHugh W."/>
            <person name="Calvo S."/>
            <person name="Engels R."/>
            <person name="Smirnov S."/>
            <person name="Atnoor D."/>
            <person name="Brown A."/>
            <person name="Allen N."/>
            <person name="Naylor J."/>
            <person name="Stange-Thomann N."/>
            <person name="DeArellano K."/>
            <person name="Johnson R."/>
            <person name="Linton L."/>
            <person name="McEwan P."/>
            <person name="McKernan K."/>
            <person name="Talamas J."/>
            <person name="Tirrell A."/>
            <person name="Ye W."/>
            <person name="Zimmer A."/>
            <person name="Barber R.D."/>
            <person name="Cann I."/>
            <person name="Graham D.E."/>
            <person name="Grahame D.A."/>
            <person name="Guss A."/>
            <person name="Hedderich R."/>
            <person name="Ingram-Smith C."/>
            <person name="Kuettner C.H."/>
            <person name="Krzycki J.A."/>
            <person name="Leigh J.A."/>
            <person name="Li W."/>
            <person name="Liu J."/>
            <person name="Mukhopadhyay B."/>
            <person name="Reeve J.N."/>
            <person name="Smith K."/>
            <person name="Springer T.A."/>
            <person name="Umayam L.A."/>
            <person name="White O."/>
            <person name="White R.H."/>
            <person name="de Macario E.C."/>
            <person name="Ferry J.G."/>
            <person name="Jarrell K.F."/>
            <person name="Jing H."/>
            <person name="Macario A.J.L."/>
            <person name="Paulsen I."/>
            <person name="Pritchett M."/>
            <person name="Sowers K.R."/>
            <person name="Swanson R.V."/>
            <person name="Zinder S.H."/>
            <person name="Lander E."/>
            <person name="Metcalf W.W."/>
            <person name="Birren B."/>
        </authorList>
    </citation>
    <scope>NUCLEOTIDE SEQUENCE [LARGE SCALE GENOMIC DNA]</scope>
    <source>
        <strain evidence="2">ATCC 35395 / DSM 2834 / JCM 12185 / C2A</strain>
    </source>
</reference>